<dbReference type="SUPFAM" id="SSF54236">
    <property type="entry name" value="Ubiquitin-like"/>
    <property type="match status" value="1"/>
</dbReference>
<dbReference type="InterPro" id="IPR000626">
    <property type="entry name" value="Ubiquitin-like_dom"/>
</dbReference>
<dbReference type="InterPro" id="IPR048538">
    <property type="entry name" value="Rrn7_cyclin_C"/>
</dbReference>
<dbReference type="Gene3D" id="4.10.1060.50">
    <property type="match status" value="1"/>
</dbReference>
<evidence type="ECO:0000256" key="11">
    <source>
        <dbReference type="ARBA" id="ARBA00022771"/>
    </source>
</evidence>
<dbReference type="InterPro" id="IPR001975">
    <property type="entry name" value="Ribosomal_eL40_dom"/>
</dbReference>
<dbReference type="Pfam" id="PF20645">
    <property type="entry name" value="Rrn7_cyclin_C"/>
    <property type="match status" value="1"/>
</dbReference>
<name>A0AAJ0MDQ7_9PEZI</name>
<dbReference type="GO" id="GO:0001164">
    <property type="term" value="F:RNA polymerase I core promoter sequence-specific DNA binding"/>
    <property type="evidence" value="ECO:0007669"/>
    <property type="project" value="InterPro"/>
</dbReference>
<evidence type="ECO:0000256" key="19">
    <source>
        <dbReference type="ARBA" id="ARBA00023274"/>
    </source>
</evidence>
<dbReference type="SMART" id="SM00213">
    <property type="entry name" value="UBQ"/>
    <property type="match status" value="1"/>
</dbReference>
<evidence type="ECO:0000256" key="1">
    <source>
        <dbReference type="ARBA" id="ARBA00002241"/>
    </source>
</evidence>
<keyword evidence="14 24" id="KW-0689">Ribosomal protein</keyword>
<dbReference type="PROSITE" id="PS00299">
    <property type="entry name" value="UBIQUITIN_1"/>
    <property type="match status" value="1"/>
</dbReference>
<keyword evidence="12" id="KW-0862">Zinc</keyword>
<dbReference type="Pfam" id="PF00240">
    <property type="entry name" value="ubiquitin"/>
    <property type="match status" value="1"/>
</dbReference>
<dbReference type="InterPro" id="IPR033599">
    <property type="entry name" value="TAF1B/Rrn7"/>
</dbReference>
<reference evidence="24" key="2">
    <citation type="submission" date="2023-06" db="EMBL/GenBank/DDBJ databases">
        <authorList>
            <consortium name="Lawrence Berkeley National Laboratory"/>
            <person name="Haridas S."/>
            <person name="Hensen N."/>
            <person name="Bonometti L."/>
            <person name="Westerberg I."/>
            <person name="Brannstrom I.O."/>
            <person name="Guillou S."/>
            <person name="Cros-Aarteil S."/>
            <person name="Calhoun S."/>
            <person name="Kuo A."/>
            <person name="Mondo S."/>
            <person name="Pangilinan J."/>
            <person name="Riley R."/>
            <person name="Labutti K."/>
            <person name="Andreopoulos B."/>
            <person name="Lipzen A."/>
            <person name="Chen C."/>
            <person name="Yanf M."/>
            <person name="Daum C."/>
            <person name="Ng V."/>
            <person name="Clum A."/>
            <person name="Steindorff A."/>
            <person name="Ohm R."/>
            <person name="Martin F."/>
            <person name="Silar P."/>
            <person name="Natvig D."/>
            <person name="Lalanne C."/>
            <person name="Gautier V."/>
            <person name="Ament-Velasquez S.L."/>
            <person name="Kruys A."/>
            <person name="Hutchinson M.I."/>
            <person name="Powell A.J."/>
            <person name="Barry K."/>
            <person name="Miller A.N."/>
            <person name="Grigoriev I.V."/>
            <person name="Debuchy R."/>
            <person name="Gladieux P."/>
            <person name="Thoren M.H."/>
            <person name="Johannesson H."/>
        </authorList>
    </citation>
    <scope>NUCLEOTIDE SEQUENCE</scope>
    <source>
        <strain evidence="24">CBS 955.72</strain>
    </source>
</reference>
<feature type="region of interest" description="Disordered" evidence="22">
    <location>
        <begin position="128"/>
        <end position="154"/>
    </location>
</feature>
<evidence type="ECO:0000256" key="5">
    <source>
        <dbReference type="ARBA" id="ARBA00008373"/>
    </source>
</evidence>
<dbReference type="AlphaFoldDB" id="A0AAJ0MDQ7"/>
<comment type="similarity">
    <text evidence="4">Belongs to the RRN7/TAF1B family.</text>
</comment>
<evidence type="ECO:0000256" key="12">
    <source>
        <dbReference type="ARBA" id="ARBA00022833"/>
    </source>
</evidence>
<keyword evidence="13" id="KW-0832">Ubl conjugation</keyword>
<dbReference type="InterPro" id="IPR048540">
    <property type="entry name" value="Rrn7_cyclin_N"/>
</dbReference>
<evidence type="ECO:0000256" key="21">
    <source>
        <dbReference type="ARBA" id="ARBA00045962"/>
    </source>
</evidence>
<comment type="subunit">
    <text evidence="20">Part of the 60S ribosomal subunit.</text>
</comment>
<evidence type="ECO:0000256" key="17">
    <source>
        <dbReference type="ARBA" id="ARBA00023163"/>
    </source>
</evidence>
<comment type="similarity">
    <text evidence="6">Belongs to the ubiquitin family.</text>
</comment>
<evidence type="ECO:0000256" key="13">
    <source>
        <dbReference type="ARBA" id="ARBA00022843"/>
    </source>
</evidence>
<dbReference type="FunFam" id="3.10.20.90:FF:000004">
    <property type="entry name" value="Polyubiquitin Ubiquitin"/>
    <property type="match status" value="1"/>
</dbReference>
<evidence type="ECO:0000256" key="6">
    <source>
        <dbReference type="ARBA" id="ARBA00008430"/>
    </source>
</evidence>
<evidence type="ECO:0000256" key="2">
    <source>
        <dbReference type="ARBA" id="ARBA00004496"/>
    </source>
</evidence>
<keyword evidence="10" id="KW-0479">Metal-binding</keyword>
<keyword evidence="15" id="KW-0805">Transcription regulation</keyword>
<accession>A0AAJ0MDQ7</accession>
<evidence type="ECO:0000256" key="3">
    <source>
        <dbReference type="ARBA" id="ARBA00004604"/>
    </source>
</evidence>
<evidence type="ECO:0000256" key="14">
    <source>
        <dbReference type="ARBA" id="ARBA00022980"/>
    </source>
</evidence>
<dbReference type="GO" id="GO:0070860">
    <property type="term" value="C:RNA polymerase I core factor complex"/>
    <property type="evidence" value="ECO:0007669"/>
    <property type="project" value="InterPro"/>
</dbReference>
<dbReference type="GO" id="GO:0008270">
    <property type="term" value="F:zinc ion binding"/>
    <property type="evidence" value="ECO:0007669"/>
    <property type="project" value="UniProtKB-KW"/>
</dbReference>
<gene>
    <name evidence="24" type="ORF">B0T25DRAFT_567628</name>
</gene>
<keyword evidence="17" id="KW-0804">Transcription</keyword>
<comment type="subcellular location">
    <subcellularLocation>
        <location evidence="2">Cytoplasm</location>
    </subcellularLocation>
    <subcellularLocation>
        <location evidence="3">Nucleus</location>
        <location evidence="3">Nucleolus</location>
    </subcellularLocation>
</comment>
<feature type="domain" description="Ubiquitin-like" evidence="23">
    <location>
        <begin position="582"/>
        <end position="657"/>
    </location>
</feature>
<feature type="compositionally biased region" description="Acidic residues" evidence="22">
    <location>
        <begin position="554"/>
        <end position="563"/>
    </location>
</feature>
<evidence type="ECO:0000256" key="20">
    <source>
        <dbReference type="ARBA" id="ARBA00035124"/>
    </source>
</evidence>
<evidence type="ECO:0000256" key="4">
    <source>
        <dbReference type="ARBA" id="ARBA00006899"/>
    </source>
</evidence>
<feature type="compositionally biased region" description="Polar residues" evidence="22">
    <location>
        <begin position="138"/>
        <end position="154"/>
    </location>
</feature>
<dbReference type="Pfam" id="PF20644">
    <property type="entry name" value="Rrn7_cyclin_N"/>
    <property type="match status" value="1"/>
</dbReference>
<dbReference type="InterPro" id="IPR011332">
    <property type="entry name" value="Ribosomal_zn-bd"/>
</dbReference>
<comment type="similarity">
    <text evidence="5">In the N-terminal section; belongs to the ubiquitin family.</text>
</comment>
<dbReference type="GO" id="GO:1990904">
    <property type="term" value="C:ribonucleoprotein complex"/>
    <property type="evidence" value="ECO:0007669"/>
    <property type="project" value="UniProtKB-KW"/>
</dbReference>
<keyword evidence="18" id="KW-0539">Nucleus</keyword>
<dbReference type="CDD" id="cd01803">
    <property type="entry name" value="Ubl_ubiquitin"/>
    <property type="match status" value="1"/>
</dbReference>
<dbReference type="GO" id="GO:0005737">
    <property type="term" value="C:cytoplasm"/>
    <property type="evidence" value="ECO:0007669"/>
    <property type="project" value="UniProtKB-SubCell"/>
</dbReference>
<dbReference type="InterPro" id="IPR038587">
    <property type="entry name" value="Ribosomal_eL40_sf"/>
</dbReference>
<dbReference type="InterPro" id="IPR019956">
    <property type="entry name" value="Ubiquitin_dom"/>
</dbReference>
<dbReference type="GO" id="GO:0006412">
    <property type="term" value="P:translation"/>
    <property type="evidence" value="ECO:0007669"/>
    <property type="project" value="InterPro"/>
</dbReference>
<organism evidence="24 25">
    <name type="scientific">Lasiosphaeria hispida</name>
    <dbReference type="NCBI Taxonomy" id="260671"/>
    <lineage>
        <taxon>Eukaryota</taxon>
        <taxon>Fungi</taxon>
        <taxon>Dikarya</taxon>
        <taxon>Ascomycota</taxon>
        <taxon>Pezizomycotina</taxon>
        <taxon>Sordariomycetes</taxon>
        <taxon>Sordariomycetidae</taxon>
        <taxon>Sordariales</taxon>
        <taxon>Lasiosphaeriaceae</taxon>
        <taxon>Lasiosphaeria</taxon>
    </lineage>
</organism>
<dbReference type="EMBL" id="JAUIQD010000004">
    <property type="protein sequence ID" value="KAK3352344.1"/>
    <property type="molecule type" value="Genomic_DNA"/>
</dbReference>
<evidence type="ECO:0000256" key="8">
    <source>
        <dbReference type="ARBA" id="ARBA00022490"/>
    </source>
</evidence>
<dbReference type="Pfam" id="PF01020">
    <property type="entry name" value="Ribosomal_L40e"/>
    <property type="match status" value="1"/>
</dbReference>
<keyword evidence="8" id="KW-0963">Cytoplasm</keyword>
<protein>
    <submittedName>
        <fullName evidence="24">Ribosomal protein</fullName>
    </submittedName>
</protein>
<dbReference type="InterPro" id="IPR019954">
    <property type="entry name" value="Ubiquitin_CS"/>
</dbReference>
<evidence type="ECO:0000256" key="15">
    <source>
        <dbReference type="ARBA" id="ARBA00023015"/>
    </source>
</evidence>
<dbReference type="InterPro" id="IPR029071">
    <property type="entry name" value="Ubiquitin-like_domsf"/>
</dbReference>
<evidence type="ECO:0000259" key="23">
    <source>
        <dbReference type="PROSITE" id="PS50053"/>
    </source>
</evidence>
<evidence type="ECO:0000256" key="22">
    <source>
        <dbReference type="SAM" id="MobiDB-lite"/>
    </source>
</evidence>
<proteinExistence type="inferred from homology"/>
<dbReference type="PANTHER" id="PTHR31576">
    <property type="entry name" value="TATA BOX-BINDING PROTEIN-ASSOCIATED FACTOR RNA POLYMERASE I SUBUNIT B"/>
    <property type="match status" value="1"/>
</dbReference>
<dbReference type="SMART" id="SM01377">
    <property type="entry name" value="Ribosomal_L40e"/>
    <property type="match status" value="1"/>
</dbReference>
<evidence type="ECO:0000256" key="9">
    <source>
        <dbReference type="ARBA" id="ARBA00022499"/>
    </source>
</evidence>
<keyword evidence="9" id="KW-1017">Isopeptide bond</keyword>
<dbReference type="Proteomes" id="UP001275084">
    <property type="component" value="Unassembled WGS sequence"/>
</dbReference>
<keyword evidence="25" id="KW-1185">Reference proteome</keyword>
<evidence type="ECO:0000256" key="7">
    <source>
        <dbReference type="ARBA" id="ARBA00010570"/>
    </source>
</evidence>
<comment type="similarity">
    <text evidence="7">In the C-terminal section; belongs to the eukaryotic ribosomal protein eL40 family.</text>
</comment>
<keyword evidence="11" id="KW-0863">Zinc-finger</keyword>
<keyword evidence="19" id="KW-0687">Ribonucleoprotein</keyword>
<dbReference type="InterPro" id="IPR021752">
    <property type="entry name" value="TF_Rrn7_Zf"/>
</dbReference>
<evidence type="ECO:0000313" key="24">
    <source>
        <dbReference type="EMBL" id="KAK3352344.1"/>
    </source>
</evidence>
<dbReference type="GO" id="GO:0003735">
    <property type="term" value="F:structural constituent of ribosome"/>
    <property type="evidence" value="ECO:0007669"/>
    <property type="project" value="InterPro"/>
</dbReference>
<dbReference type="SUPFAM" id="SSF57829">
    <property type="entry name" value="Zn-binding ribosomal proteins"/>
    <property type="match status" value="1"/>
</dbReference>
<dbReference type="GO" id="GO:0042790">
    <property type="term" value="P:nucleolar large rRNA transcription by RNA polymerase I"/>
    <property type="evidence" value="ECO:0007669"/>
    <property type="project" value="TreeGrafter"/>
</dbReference>
<dbReference type="PANTHER" id="PTHR31576:SF2">
    <property type="entry name" value="TATA BOX-BINDING PROTEIN-ASSOCIATED FACTOR RNA POLYMERASE I SUBUNIT B"/>
    <property type="match status" value="1"/>
</dbReference>
<dbReference type="Pfam" id="PF11781">
    <property type="entry name" value="Zn_ribbon_RRN7"/>
    <property type="match status" value="1"/>
</dbReference>
<comment type="caution">
    <text evidence="24">The sequence shown here is derived from an EMBL/GenBank/DDBJ whole genome shotgun (WGS) entry which is preliminary data.</text>
</comment>
<dbReference type="FunFam" id="4.10.1060.50:FF:000001">
    <property type="entry name" value="ubiquitin-60S ribosomal protein L40"/>
    <property type="match status" value="1"/>
</dbReference>
<comment type="function">
    <text evidence="21">Component of the ribosome, a large ribonucleoprotein complex responsible for the synthesis of proteins in the cell. The small ribosomal subunit (SSU) binds messenger RNAs (mRNAs) and translates the encoded message by selecting cognate aminoacyl-transfer RNA (tRNA) molecules. The large subunit (LSU) contains the ribosomal catalytic site termed the peptidyl transferase center (PTC), which catalyzes the formation of peptide bonds, thereby polymerizing the amino acids delivered by tRNAs into a polypeptide chain. The nascent polypeptides leave the ribosome through a tunnel in the LSU and interact with protein factors that function in enzymatic processing, targeting, and the membrane insertion of nascent chains at the exit of the ribosomal tunnel. eL40 is essential for translation of a subset of cellular transcripts, including stress response transcripts, such as DDR2.</text>
</comment>
<reference evidence="24" key="1">
    <citation type="journal article" date="2023" name="Mol. Phylogenet. Evol.">
        <title>Genome-scale phylogeny and comparative genomics of the fungal order Sordariales.</title>
        <authorList>
            <person name="Hensen N."/>
            <person name="Bonometti L."/>
            <person name="Westerberg I."/>
            <person name="Brannstrom I.O."/>
            <person name="Guillou S."/>
            <person name="Cros-Aarteil S."/>
            <person name="Calhoun S."/>
            <person name="Haridas S."/>
            <person name="Kuo A."/>
            <person name="Mondo S."/>
            <person name="Pangilinan J."/>
            <person name="Riley R."/>
            <person name="LaButti K."/>
            <person name="Andreopoulos B."/>
            <person name="Lipzen A."/>
            <person name="Chen C."/>
            <person name="Yan M."/>
            <person name="Daum C."/>
            <person name="Ng V."/>
            <person name="Clum A."/>
            <person name="Steindorff A."/>
            <person name="Ohm R.A."/>
            <person name="Martin F."/>
            <person name="Silar P."/>
            <person name="Natvig D.O."/>
            <person name="Lalanne C."/>
            <person name="Gautier V."/>
            <person name="Ament-Velasquez S.L."/>
            <person name="Kruys A."/>
            <person name="Hutchinson M.I."/>
            <person name="Powell A.J."/>
            <person name="Barry K."/>
            <person name="Miller A.N."/>
            <person name="Grigoriev I.V."/>
            <person name="Debuchy R."/>
            <person name="Gladieux P."/>
            <person name="Hiltunen Thoren M."/>
            <person name="Johannesson H."/>
        </authorList>
    </citation>
    <scope>NUCLEOTIDE SEQUENCE</scope>
    <source>
        <strain evidence="24">CBS 955.72</strain>
    </source>
</reference>
<comment type="function">
    <text evidence="1">Component of the 60S subunit of the ribosome.</text>
</comment>
<sequence>MRQHHRFPRGETCADCPARRWYLEDGFRYCENGHQVEGYVQFDIDADDNFGKSGKTVRKKKAERETEHKHLSGNEAKELYLECLQLLLRKQVAWLITRKGIYAELEQVCRDLWDLRIRGFVGLTPAGAKGKGKDGDATPSQSQPGSETELTMYSSQVETQISTQDDAKTLEKKKRRYKTKTWNGEYWSLPGPMDMLALVYLGCLLRREPLRIGDIYRWAKTNQIPYLGALECVPKDWRERLPSWAQRTLLTRYMKFEGSELHRAVLEMMLSYKENHGMVFPPIPDPPLLLVWVKDLALPPDIFQHAQEICTIVETSFSFPTRKKKREEAEKRGAKTRYFMLDIPDVLLVVAVVAATKLMYPLDGIERFPRNLRDPLSLKMDWALWETEFAAPPEAVRGRLEFEHLAPDEIWAMSKEDITEYLNWFQTIHAMDMQRAETEIHHLFPLEEIAPLPEGHDITEEEIEARMARVLSAMTRVEPRPDPVDGEDKGDIKRLGYLHQRFKHPQEITGPAKRFYQVAAEASGLSLEDLVRAVFGLEWMLGEWEGRESKRMGEDDDEEDVTNEEGGPSHVGHEDSNVEDALQIFVKTLTGKTITLEVESSDTIDNVKSKIQDKEGIPPDQQRLIFAGKQLEDGRTLSDYNIQKESTLHLVLRLRGGLIEPSLKALASKFNCDKMICRKCYARLPPRATNCRKRKCGHTNQLRPKKKLK</sequence>
<evidence type="ECO:0000256" key="10">
    <source>
        <dbReference type="ARBA" id="ARBA00022723"/>
    </source>
</evidence>
<evidence type="ECO:0000256" key="16">
    <source>
        <dbReference type="ARBA" id="ARBA00023125"/>
    </source>
</evidence>
<feature type="region of interest" description="Disordered" evidence="22">
    <location>
        <begin position="548"/>
        <end position="575"/>
    </location>
</feature>
<evidence type="ECO:0000256" key="18">
    <source>
        <dbReference type="ARBA" id="ARBA00023242"/>
    </source>
</evidence>
<dbReference type="PROSITE" id="PS50053">
    <property type="entry name" value="UBIQUITIN_2"/>
    <property type="match status" value="1"/>
</dbReference>
<evidence type="ECO:0000313" key="25">
    <source>
        <dbReference type="Proteomes" id="UP001275084"/>
    </source>
</evidence>
<dbReference type="GO" id="GO:0005840">
    <property type="term" value="C:ribosome"/>
    <property type="evidence" value="ECO:0007669"/>
    <property type="project" value="UniProtKB-KW"/>
</dbReference>
<dbReference type="Gene3D" id="3.10.20.90">
    <property type="entry name" value="Phosphatidylinositol 3-kinase Catalytic Subunit, Chain A, domain 1"/>
    <property type="match status" value="1"/>
</dbReference>
<dbReference type="PRINTS" id="PR00348">
    <property type="entry name" value="UBIQUITIN"/>
</dbReference>
<keyword evidence="16" id="KW-0238">DNA-binding</keyword>